<dbReference type="Pfam" id="PF08241">
    <property type="entry name" value="Methyltransf_11"/>
    <property type="match status" value="1"/>
</dbReference>
<dbReference type="InterPro" id="IPR013216">
    <property type="entry name" value="Methyltransf_11"/>
</dbReference>
<dbReference type="SUPFAM" id="SSF53335">
    <property type="entry name" value="S-adenosyl-L-methionine-dependent methyltransferases"/>
    <property type="match status" value="1"/>
</dbReference>
<keyword evidence="3" id="KW-1185">Reference proteome</keyword>
<proteinExistence type="predicted"/>
<dbReference type="AlphaFoldDB" id="A0AAD6YNH0"/>
<gene>
    <name evidence="2" type="ORF">GGX14DRAFT_350687</name>
</gene>
<reference evidence="2" key="1">
    <citation type="submission" date="2023-03" db="EMBL/GenBank/DDBJ databases">
        <title>Massive genome expansion in bonnet fungi (Mycena s.s.) driven by repeated elements and novel gene families across ecological guilds.</title>
        <authorList>
            <consortium name="Lawrence Berkeley National Laboratory"/>
            <person name="Harder C.B."/>
            <person name="Miyauchi S."/>
            <person name="Viragh M."/>
            <person name="Kuo A."/>
            <person name="Thoen E."/>
            <person name="Andreopoulos B."/>
            <person name="Lu D."/>
            <person name="Skrede I."/>
            <person name="Drula E."/>
            <person name="Henrissat B."/>
            <person name="Morin E."/>
            <person name="Kohler A."/>
            <person name="Barry K."/>
            <person name="LaButti K."/>
            <person name="Morin E."/>
            <person name="Salamov A."/>
            <person name="Lipzen A."/>
            <person name="Mereny Z."/>
            <person name="Hegedus B."/>
            <person name="Baldrian P."/>
            <person name="Stursova M."/>
            <person name="Weitz H."/>
            <person name="Taylor A."/>
            <person name="Grigoriev I.V."/>
            <person name="Nagy L.G."/>
            <person name="Martin F."/>
            <person name="Kauserud H."/>
        </authorList>
    </citation>
    <scope>NUCLEOTIDE SEQUENCE</scope>
    <source>
        <strain evidence="2">9144</strain>
    </source>
</reference>
<dbReference type="PANTHER" id="PTHR43591:SF110">
    <property type="entry name" value="RHODANESE DOMAIN-CONTAINING PROTEIN"/>
    <property type="match status" value="1"/>
</dbReference>
<keyword evidence="2" id="KW-0808">Transferase</keyword>
<comment type="caution">
    <text evidence="2">The sequence shown here is derived from an EMBL/GenBank/DDBJ whole genome shotgun (WGS) entry which is preliminary data.</text>
</comment>
<dbReference type="GO" id="GO:0032259">
    <property type="term" value="P:methylation"/>
    <property type="evidence" value="ECO:0007669"/>
    <property type="project" value="UniProtKB-KW"/>
</dbReference>
<dbReference type="InterPro" id="IPR029063">
    <property type="entry name" value="SAM-dependent_MTases_sf"/>
</dbReference>
<organism evidence="2 3">
    <name type="scientific">Mycena pura</name>
    <dbReference type="NCBI Taxonomy" id="153505"/>
    <lineage>
        <taxon>Eukaryota</taxon>
        <taxon>Fungi</taxon>
        <taxon>Dikarya</taxon>
        <taxon>Basidiomycota</taxon>
        <taxon>Agaricomycotina</taxon>
        <taxon>Agaricomycetes</taxon>
        <taxon>Agaricomycetidae</taxon>
        <taxon>Agaricales</taxon>
        <taxon>Marasmiineae</taxon>
        <taxon>Mycenaceae</taxon>
        <taxon>Mycena</taxon>
    </lineage>
</organism>
<evidence type="ECO:0000313" key="3">
    <source>
        <dbReference type="Proteomes" id="UP001219525"/>
    </source>
</evidence>
<protein>
    <submittedName>
        <fullName evidence="2">S-adenosyl-L-methionine-dependent methyltransferase</fullName>
    </submittedName>
</protein>
<evidence type="ECO:0000259" key="1">
    <source>
        <dbReference type="Pfam" id="PF08241"/>
    </source>
</evidence>
<dbReference type="EMBL" id="JARJCW010000005">
    <property type="protein sequence ID" value="KAJ7224546.1"/>
    <property type="molecule type" value="Genomic_DNA"/>
</dbReference>
<evidence type="ECO:0000313" key="2">
    <source>
        <dbReference type="EMBL" id="KAJ7224546.1"/>
    </source>
</evidence>
<keyword evidence="2" id="KW-0489">Methyltransferase</keyword>
<dbReference type="GO" id="GO:0008757">
    <property type="term" value="F:S-adenosylmethionine-dependent methyltransferase activity"/>
    <property type="evidence" value="ECO:0007669"/>
    <property type="project" value="InterPro"/>
</dbReference>
<dbReference type="Gene3D" id="3.40.50.150">
    <property type="entry name" value="Vaccinia Virus protein VP39"/>
    <property type="match status" value="1"/>
</dbReference>
<name>A0AAD6YNH0_9AGAR</name>
<dbReference type="PANTHER" id="PTHR43591">
    <property type="entry name" value="METHYLTRANSFERASE"/>
    <property type="match status" value="1"/>
</dbReference>
<feature type="domain" description="Methyltransferase type 11" evidence="1">
    <location>
        <begin position="38"/>
        <end position="128"/>
    </location>
</feature>
<dbReference type="CDD" id="cd02440">
    <property type="entry name" value="AdoMet_MTases"/>
    <property type="match status" value="1"/>
</dbReference>
<dbReference type="Proteomes" id="UP001219525">
    <property type="component" value="Unassembled WGS sequence"/>
</dbReference>
<sequence length="254" mass="27845">MPADAKCRLDEIHAAISRYFGGQLCLAPMAAMSPSKILDLGAVTVYRAIQAATQFPEAEVHALDISPLPDRILPSNIHFHLADLSQELNFEPETFDIVHSRFVMCHVLNGKEVIERVARLVRPGGLLLMEDIDISNMVTTGGPAVGQVVSIMMQWMRAHGGDGEIGRKLEGIIASLRFFEDVHVTRITVPFSGTGPNAANNELGLAWNFMAGDVGTLLAGQGVTTDTMEQCRKELRQSGCEAIIYFTWARRIEI</sequence>
<accession>A0AAD6YNH0</accession>